<dbReference type="VEuPathDB" id="FungiDB:F9C07_2262609"/>
<dbReference type="VEuPathDB" id="FungiDB:AFLA_007788"/>
<accession>A0A5N6GFG7</accession>
<name>A0A5N6GFG7_ASPFL</name>
<dbReference type="EMBL" id="ML734841">
    <property type="protein sequence ID" value="KAB8239930.1"/>
    <property type="molecule type" value="Genomic_DNA"/>
</dbReference>
<dbReference type="AlphaFoldDB" id="A0A5N6GFG7"/>
<reference evidence="1" key="1">
    <citation type="submission" date="2019-04" db="EMBL/GenBank/DDBJ databases">
        <title>Friends and foes A comparative genomics study of 23 Aspergillus species from section Flavi.</title>
        <authorList>
            <consortium name="DOE Joint Genome Institute"/>
            <person name="Kjaerbolling I."/>
            <person name="Vesth T."/>
            <person name="Frisvad J.C."/>
            <person name="Nybo J.L."/>
            <person name="Theobald S."/>
            <person name="Kildgaard S."/>
            <person name="Isbrandt T."/>
            <person name="Kuo A."/>
            <person name="Sato A."/>
            <person name="Lyhne E.K."/>
            <person name="Kogle M.E."/>
            <person name="Wiebenga A."/>
            <person name="Kun R.S."/>
            <person name="Lubbers R.J."/>
            <person name="Makela M.R."/>
            <person name="Barry K."/>
            <person name="Chovatia M."/>
            <person name="Clum A."/>
            <person name="Daum C."/>
            <person name="Haridas S."/>
            <person name="He G."/>
            <person name="LaButti K."/>
            <person name="Lipzen A."/>
            <person name="Mondo S."/>
            <person name="Riley R."/>
            <person name="Salamov A."/>
            <person name="Simmons B.A."/>
            <person name="Magnuson J.K."/>
            <person name="Henrissat B."/>
            <person name="Mortensen U.H."/>
            <person name="Larsen T.O."/>
            <person name="Devries R.P."/>
            <person name="Grigoriev I.V."/>
            <person name="Machida M."/>
            <person name="Baker S.E."/>
            <person name="Andersen M.R."/>
        </authorList>
    </citation>
    <scope>NUCLEOTIDE SEQUENCE [LARGE SCALE GENOMIC DNA]</scope>
    <source>
        <strain evidence="1">CBS 121.62</strain>
    </source>
</reference>
<organism evidence="1">
    <name type="scientific">Aspergillus flavus</name>
    <dbReference type="NCBI Taxonomy" id="5059"/>
    <lineage>
        <taxon>Eukaryota</taxon>
        <taxon>Fungi</taxon>
        <taxon>Dikarya</taxon>
        <taxon>Ascomycota</taxon>
        <taxon>Pezizomycotina</taxon>
        <taxon>Eurotiomycetes</taxon>
        <taxon>Eurotiomycetidae</taxon>
        <taxon>Eurotiales</taxon>
        <taxon>Aspergillaceae</taxon>
        <taxon>Aspergillus</taxon>
        <taxon>Aspergillus subgen. Circumdati</taxon>
    </lineage>
</organism>
<sequence>MFDMPDSLAARIAGESKANTSLRDQLSRQLHVLQEGSETRQRFVGIRRLDIDNETQSDKVDNLESIDTPKASIDNNLCETERPPYRDMSVDIPLFSDTIHSDISQIINKPIPLDKSIPEKVVTESDYEHIAEQTTESIPSQPDVIKKSKNKKKKIKKSSVRTSAGSCETLYATSKIFSYLQYCEC</sequence>
<dbReference type="Proteomes" id="UP000325434">
    <property type="component" value="Unassembled WGS sequence"/>
</dbReference>
<proteinExistence type="predicted"/>
<protein>
    <submittedName>
        <fullName evidence="1">Uncharacterized protein</fullName>
    </submittedName>
</protein>
<evidence type="ECO:0000313" key="1">
    <source>
        <dbReference type="EMBL" id="KAB8239930.1"/>
    </source>
</evidence>
<gene>
    <name evidence="1" type="ORF">BDV35DRAFT_164277</name>
</gene>